<proteinExistence type="predicted"/>
<accession>A0A3B0SBP2</accession>
<reference evidence="1" key="1">
    <citation type="submission" date="2018-06" db="EMBL/GenBank/DDBJ databases">
        <authorList>
            <person name="Zhirakovskaya E."/>
        </authorList>
    </citation>
    <scope>NUCLEOTIDE SEQUENCE</scope>
</reference>
<name>A0A3B0SBP2_9ZZZZ</name>
<dbReference type="EMBL" id="UOEJ01000174">
    <property type="protein sequence ID" value="VAW03631.1"/>
    <property type="molecule type" value="Genomic_DNA"/>
</dbReference>
<evidence type="ECO:0008006" key="2">
    <source>
        <dbReference type="Google" id="ProtNLM"/>
    </source>
</evidence>
<organism evidence="1">
    <name type="scientific">hydrothermal vent metagenome</name>
    <dbReference type="NCBI Taxonomy" id="652676"/>
    <lineage>
        <taxon>unclassified sequences</taxon>
        <taxon>metagenomes</taxon>
        <taxon>ecological metagenomes</taxon>
    </lineage>
</organism>
<protein>
    <recommendedName>
        <fullName evidence="2">Gene Transfer Agent tail tape measure</fullName>
    </recommendedName>
</protein>
<dbReference type="AlphaFoldDB" id="A0A3B0SBP2"/>
<evidence type="ECO:0000313" key="1">
    <source>
        <dbReference type="EMBL" id="VAW03631.1"/>
    </source>
</evidence>
<sequence>MNCPAYLAGFLLEKNMTETILDSLVVKIRADSAELRGQLADIEKDFGGLEGVAARTTDGMSRVFENFARSGELSFSSLKRTALSVLNDIANSAIQSGLNSIFGQGGGIGGFLGDLAGSVLFGRAGGGTVGARQPYLVGERGPELFIPENPGRIIPGKGAGPVAASSGKAANITVNITNQGGSNDMTRRSAAQVAVAVRRAMDRAERDL</sequence>
<gene>
    <name evidence="1" type="ORF">MNBD_ALPHA01-2090</name>
</gene>